<reference evidence="2" key="2">
    <citation type="journal article" date="2015" name="Data Brief">
        <title>Shoot transcriptome of the giant reed, Arundo donax.</title>
        <authorList>
            <person name="Barrero R.A."/>
            <person name="Guerrero F.D."/>
            <person name="Moolhuijzen P."/>
            <person name="Goolsby J.A."/>
            <person name="Tidwell J."/>
            <person name="Bellgard S.E."/>
            <person name="Bellgard M.I."/>
        </authorList>
    </citation>
    <scope>NUCLEOTIDE SEQUENCE</scope>
    <source>
        <tissue evidence="2">Shoot tissue taken approximately 20 cm above the soil surface</tissue>
    </source>
</reference>
<keyword evidence="2" id="KW-0418">Kinase</keyword>
<keyword evidence="2" id="KW-0808">Transferase</keyword>
<proteinExistence type="predicted"/>
<dbReference type="GO" id="GO:0016301">
    <property type="term" value="F:kinase activity"/>
    <property type="evidence" value="ECO:0007669"/>
    <property type="project" value="UniProtKB-KW"/>
</dbReference>
<evidence type="ECO:0000256" key="1">
    <source>
        <dbReference type="SAM" id="Phobius"/>
    </source>
</evidence>
<name>A0A0A9BDB4_ARUDO</name>
<dbReference type="AlphaFoldDB" id="A0A0A9BDB4"/>
<protein>
    <submittedName>
        <fullName evidence="2">Calcium-dependent protein kinase, isoform 2</fullName>
    </submittedName>
</protein>
<keyword evidence="1" id="KW-1133">Transmembrane helix</keyword>
<organism evidence="2">
    <name type="scientific">Arundo donax</name>
    <name type="common">Giant reed</name>
    <name type="synonym">Donax arundinaceus</name>
    <dbReference type="NCBI Taxonomy" id="35708"/>
    <lineage>
        <taxon>Eukaryota</taxon>
        <taxon>Viridiplantae</taxon>
        <taxon>Streptophyta</taxon>
        <taxon>Embryophyta</taxon>
        <taxon>Tracheophyta</taxon>
        <taxon>Spermatophyta</taxon>
        <taxon>Magnoliopsida</taxon>
        <taxon>Liliopsida</taxon>
        <taxon>Poales</taxon>
        <taxon>Poaceae</taxon>
        <taxon>PACMAD clade</taxon>
        <taxon>Arundinoideae</taxon>
        <taxon>Arundineae</taxon>
        <taxon>Arundo</taxon>
    </lineage>
</organism>
<keyword evidence="1" id="KW-0472">Membrane</keyword>
<evidence type="ECO:0000313" key="2">
    <source>
        <dbReference type="EMBL" id="JAD57302.1"/>
    </source>
</evidence>
<sequence>MVPFPSTSAASINCLISDSVILVPSFGKPVLSSSRVIVPLLSVSRDLNISFRPTISSSDKFSATTFKATFLSLFIALNCFILPITVISSGLSGASPSSLIHGWFKISAAVSRSFGSCRSIFLTKSFALFDIEGQGSDEKSI</sequence>
<reference evidence="2" key="1">
    <citation type="submission" date="2014-09" db="EMBL/GenBank/DDBJ databases">
        <authorList>
            <person name="Magalhaes I.L.F."/>
            <person name="Oliveira U."/>
            <person name="Santos F.R."/>
            <person name="Vidigal T.H.D.A."/>
            <person name="Brescovit A.D."/>
            <person name="Santos A.J."/>
        </authorList>
    </citation>
    <scope>NUCLEOTIDE SEQUENCE</scope>
    <source>
        <tissue evidence="2">Shoot tissue taken approximately 20 cm above the soil surface</tissue>
    </source>
</reference>
<feature type="transmembrane region" description="Helical" evidence="1">
    <location>
        <begin position="70"/>
        <end position="91"/>
    </location>
</feature>
<accession>A0A0A9BDB4</accession>
<keyword evidence="1" id="KW-0812">Transmembrane</keyword>
<dbReference type="EMBL" id="GBRH01240593">
    <property type="protein sequence ID" value="JAD57302.1"/>
    <property type="molecule type" value="Transcribed_RNA"/>
</dbReference>